<evidence type="ECO:0000313" key="1">
    <source>
        <dbReference type="EMBL" id="HIX57280.1"/>
    </source>
</evidence>
<dbReference type="Gene3D" id="2.70.98.10">
    <property type="match status" value="1"/>
</dbReference>
<reference evidence="1" key="1">
    <citation type="journal article" date="2021" name="PeerJ">
        <title>Extensive microbial diversity within the chicken gut microbiome revealed by metagenomics and culture.</title>
        <authorList>
            <person name="Gilroy R."/>
            <person name="Ravi A."/>
            <person name="Getino M."/>
            <person name="Pursley I."/>
            <person name="Horton D.L."/>
            <person name="Alikhan N.F."/>
            <person name="Baker D."/>
            <person name="Gharbi K."/>
            <person name="Hall N."/>
            <person name="Watson M."/>
            <person name="Adriaenssens E.M."/>
            <person name="Foster-Nyarko E."/>
            <person name="Jarju S."/>
            <person name="Secka A."/>
            <person name="Antonio M."/>
            <person name="Oren A."/>
            <person name="Chaudhuri R.R."/>
            <person name="La Ragione R."/>
            <person name="Hildebrand F."/>
            <person name="Pallen M.J."/>
        </authorList>
    </citation>
    <scope>NUCLEOTIDE SEQUENCE</scope>
    <source>
        <strain evidence="1">USASDec5-558</strain>
    </source>
</reference>
<organism evidence="1 2">
    <name type="scientific">Candidatus Anaerobiospirillum pullistercoris</name>
    <dbReference type="NCBI Taxonomy" id="2838452"/>
    <lineage>
        <taxon>Bacteria</taxon>
        <taxon>Pseudomonadati</taxon>
        <taxon>Pseudomonadota</taxon>
        <taxon>Gammaproteobacteria</taxon>
        <taxon>Aeromonadales</taxon>
        <taxon>Succinivibrionaceae</taxon>
        <taxon>Anaerobiospirillum</taxon>
    </lineage>
</organism>
<evidence type="ECO:0000313" key="2">
    <source>
        <dbReference type="Proteomes" id="UP000886829"/>
    </source>
</evidence>
<dbReference type="Pfam" id="PF01263">
    <property type="entry name" value="Aldose_epim"/>
    <property type="match status" value="1"/>
</dbReference>
<dbReference type="GO" id="GO:0006006">
    <property type="term" value="P:glucose metabolic process"/>
    <property type="evidence" value="ECO:0007669"/>
    <property type="project" value="TreeGrafter"/>
</dbReference>
<comment type="caution">
    <text evidence="1">The sequence shown here is derived from an EMBL/GenBank/DDBJ whole genome shotgun (WGS) entry which is preliminary data.</text>
</comment>
<name>A0A9D2B146_9GAMM</name>
<dbReference type="PANTHER" id="PTHR10091:SF0">
    <property type="entry name" value="GALACTOSE MUTAROTASE"/>
    <property type="match status" value="1"/>
</dbReference>
<dbReference type="GO" id="GO:0030246">
    <property type="term" value="F:carbohydrate binding"/>
    <property type="evidence" value="ECO:0007669"/>
    <property type="project" value="InterPro"/>
</dbReference>
<dbReference type="InterPro" id="IPR008183">
    <property type="entry name" value="Aldose_1/G6P_1-epimerase"/>
</dbReference>
<protein>
    <submittedName>
        <fullName evidence="1">Aldose-1-epimerase</fullName>
    </submittedName>
</protein>
<dbReference type="AlphaFoldDB" id="A0A9D2B146"/>
<dbReference type="GO" id="GO:0004034">
    <property type="term" value="F:aldose 1-epimerase activity"/>
    <property type="evidence" value="ECO:0007669"/>
    <property type="project" value="TreeGrafter"/>
</dbReference>
<proteinExistence type="predicted"/>
<dbReference type="InterPro" id="IPR011013">
    <property type="entry name" value="Gal_mutarotase_sf_dom"/>
</dbReference>
<dbReference type="PANTHER" id="PTHR10091">
    <property type="entry name" value="ALDOSE-1-EPIMERASE"/>
    <property type="match status" value="1"/>
</dbReference>
<dbReference type="InterPro" id="IPR014718">
    <property type="entry name" value="GH-type_carb-bd"/>
</dbReference>
<reference evidence="1" key="2">
    <citation type="submission" date="2021-04" db="EMBL/GenBank/DDBJ databases">
        <authorList>
            <person name="Gilroy R."/>
        </authorList>
    </citation>
    <scope>NUCLEOTIDE SEQUENCE</scope>
    <source>
        <strain evidence="1">USASDec5-558</strain>
    </source>
</reference>
<sequence length="302" mass="33742">MHLSGKTINLVSQDYTATIVTMGGAIAGLKYRDRDITMPFNPQSIPISHQGKILAPWPNRISDGRYSFDKREFQLPITELSTMSASHGLVAWQDWQIEDMTNSSAVLVTHVNPVYGYPFLIKLTAHYELINGMGLKVSITALNEGKADAPYGVGMHPYITCNQALIDDCKLTMPFTKCFTLTERKVPDQEVDASSMNFDFTQGRKLGDIEIDHCFLSSDEKRMSTIMLENDELQVYCKTNAPFVQLFTPAKLGRKCLAVEPMSCPANAFNNHIGLITLKEQQYYTLDYVIGALDKKPHASGD</sequence>
<dbReference type="NCBIfam" id="NF011719">
    <property type="entry name" value="PRK15172.1"/>
    <property type="match status" value="1"/>
</dbReference>
<gene>
    <name evidence="1" type="ORF">H9850_07400</name>
</gene>
<accession>A0A9D2B146</accession>
<dbReference type="SUPFAM" id="SSF74650">
    <property type="entry name" value="Galactose mutarotase-like"/>
    <property type="match status" value="1"/>
</dbReference>
<dbReference type="Proteomes" id="UP000886829">
    <property type="component" value="Unassembled WGS sequence"/>
</dbReference>
<dbReference type="GO" id="GO:0033499">
    <property type="term" value="P:galactose catabolic process via UDP-galactose, Leloir pathway"/>
    <property type="evidence" value="ECO:0007669"/>
    <property type="project" value="TreeGrafter"/>
</dbReference>
<dbReference type="EMBL" id="DXEV01000148">
    <property type="protein sequence ID" value="HIX57280.1"/>
    <property type="molecule type" value="Genomic_DNA"/>
</dbReference>